<dbReference type="Pfam" id="PF00248">
    <property type="entry name" value="Aldo_ket_red"/>
    <property type="match status" value="2"/>
</dbReference>
<dbReference type="Gene3D" id="3.20.20.100">
    <property type="entry name" value="NADP-dependent oxidoreductase domain"/>
    <property type="match status" value="2"/>
</dbReference>
<dbReference type="PANTHER" id="PTHR11732">
    <property type="entry name" value="ALDO/KETO REDUCTASE"/>
    <property type="match status" value="1"/>
</dbReference>
<dbReference type="InterPro" id="IPR018170">
    <property type="entry name" value="Aldo/ket_reductase_CS"/>
</dbReference>
<evidence type="ECO:0000313" key="3">
    <source>
        <dbReference type="Proteomes" id="UP000053105"/>
    </source>
</evidence>
<dbReference type="Proteomes" id="UP000053105">
    <property type="component" value="Unassembled WGS sequence"/>
</dbReference>
<proteinExistence type="predicted"/>
<dbReference type="GO" id="GO:0016491">
    <property type="term" value="F:oxidoreductase activity"/>
    <property type="evidence" value="ECO:0007669"/>
    <property type="project" value="InterPro"/>
</dbReference>
<dbReference type="InterPro" id="IPR020471">
    <property type="entry name" value="AKR"/>
</dbReference>
<name>A0A0M9AC26_9HYME</name>
<accession>A0A0M9AC26</accession>
<dbReference type="PRINTS" id="PR00069">
    <property type="entry name" value="ALDKETRDTASE"/>
</dbReference>
<dbReference type="PROSITE" id="PS00062">
    <property type="entry name" value="ALDOKETO_REDUCTASE_2"/>
    <property type="match status" value="1"/>
</dbReference>
<dbReference type="STRING" id="166423.A0A0M9AC26"/>
<dbReference type="OrthoDB" id="416253at2759"/>
<dbReference type="InterPro" id="IPR023210">
    <property type="entry name" value="NADP_OxRdtase_dom"/>
</dbReference>
<evidence type="ECO:0000259" key="1">
    <source>
        <dbReference type="Pfam" id="PF00248"/>
    </source>
</evidence>
<dbReference type="FunFam" id="3.20.20.100:FF:000023">
    <property type="entry name" value="aldose reductase"/>
    <property type="match status" value="1"/>
</dbReference>
<dbReference type="AlphaFoldDB" id="A0A0M9AC26"/>
<reference evidence="2 3" key="1">
    <citation type="submission" date="2015-07" db="EMBL/GenBank/DDBJ databases">
        <title>The genome of Melipona quadrifasciata.</title>
        <authorList>
            <person name="Pan H."/>
            <person name="Kapheim K."/>
        </authorList>
    </citation>
    <scope>NUCLEOTIDE SEQUENCE [LARGE SCALE GENOMIC DNA]</scope>
    <source>
        <strain evidence="2">0111107301</strain>
        <tissue evidence="2">Whole body</tissue>
    </source>
</reference>
<dbReference type="PROSITE" id="PS00798">
    <property type="entry name" value="ALDOKETO_REDUCTASE_1"/>
    <property type="match status" value="2"/>
</dbReference>
<dbReference type="InterPro" id="IPR036812">
    <property type="entry name" value="NAD(P)_OxRdtase_dom_sf"/>
</dbReference>
<feature type="domain" description="NADP-dependent oxidoreductase" evidence="1">
    <location>
        <begin position="17"/>
        <end position="252"/>
    </location>
</feature>
<sequence>MTAPTHTLSNGQKIPVLGLGTWQGGDDPSVVEQAIQDAVDAGYRHFDCAFIYRNEKEIGKALRGKIAEGVLWNTMHERGEVVPACKKSLENFGFDYIDLYLIHWPITYKGTNKMDLWPLDEKGNPIYGNVDFLDTWRGMEECVKLGLTKSIGFSNFNSQQIDHILSIAEIKPVMNQVECHPNLNQKKLRDFCAQRGISITAYSPFGSPKRTWAKPTDPQVTIEAPEIIAISQKYGKTPAQVVLRYLLKLTMAEIPSFTFSNGYKMPTFGLGTYQSRPGEVEAAVMEAINLGYRHIDTAFFYQNEKEIGQAVQTKIKDGTVKREDLFITTKLWNNFHKETSVVPTCKKSLENLGLSYVDLYLVHWPFAFQEGGDLLPRNENGDLLMSDTDYLETWKGMEECARLGLTRSIGISNFNQDQITRLLSVAEIKPVNNQVEVNVNVNQKPLIEFCKKHNITITGYSPLGQPGNKAGIPTGLDNPVVIELSKKYNKTPAQIILRYVLQQGVAIIPKTVTPSRLKENMNIFDFFLTNEEMASIDKIGTGQRVARFGDARGHKYYPFD</sequence>
<feature type="domain" description="NADP-dependent oxidoreductase" evidence="1">
    <location>
        <begin position="269"/>
        <end position="539"/>
    </location>
</feature>
<dbReference type="EMBL" id="KQ435706">
    <property type="protein sequence ID" value="KOX80213.1"/>
    <property type="molecule type" value="Genomic_DNA"/>
</dbReference>
<keyword evidence="3" id="KW-1185">Reference proteome</keyword>
<dbReference type="PROSITE" id="PS00063">
    <property type="entry name" value="ALDOKETO_REDUCTASE_3"/>
    <property type="match status" value="1"/>
</dbReference>
<organism evidence="2 3">
    <name type="scientific">Melipona quadrifasciata</name>
    <dbReference type="NCBI Taxonomy" id="166423"/>
    <lineage>
        <taxon>Eukaryota</taxon>
        <taxon>Metazoa</taxon>
        <taxon>Ecdysozoa</taxon>
        <taxon>Arthropoda</taxon>
        <taxon>Hexapoda</taxon>
        <taxon>Insecta</taxon>
        <taxon>Pterygota</taxon>
        <taxon>Neoptera</taxon>
        <taxon>Endopterygota</taxon>
        <taxon>Hymenoptera</taxon>
        <taxon>Apocrita</taxon>
        <taxon>Aculeata</taxon>
        <taxon>Apoidea</taxon>
        <taxon>Anthophila</taxon>
        <taxon>Apidae</taxon>
        <taxon>Melipona</taxon>
    </lineage>
</organism>
<gene>
    <name evidence="2" type="ORF">WN51_08390</name>
</gene>
<evidence type="ECO:0000313" key="2">
    <source>
        <dbReference type="EMBL" id="KOX80213.1"/>
    </source>
</evidence>
<dbReference type="SUPFAM" id="SSF51430">
    <property type="entry name" value="NAD(P)-linked oxidoreductase"/>
    <property type="match status" value="2"/>
</dbReference>
<protein>
    <submittedName>
        <fullName evidence="2">Alcohol dehydrogenase [NADP(+)] A</fullName>
    </submittedName>
</protein>